<dbReference type="GO" id="GO:1902777">
    <property type="term" value="P:6-sulfoquinovose(1-) catabolic process"/>
    <property type="evidence" value="ECO:0007669"/>
    <property type="project" value="TreeGrafter"/>
</dbReference>
<dbReference type="AlphaFoldDB" id="A0A0K2SQG6"/>
<evidence type="ECO:0000256" key="2">
    <source>
        <dbReference type="ARBA" id="ARBA00023239"/>
    </source>
</evidence>
<accession>A0A0K2SQG6</accession>
<dbReference type="EMBL" id="AP014924">
    <property type="protein sequence ID" value="BAS29237.1"/>
    <property type="molecule type" value="Genomic_DNA"/>
</dbReference>
<dbReference type="STRING" id="1555112.LIP_3425"/>
<evidence type="ECO:0000313" key="3">
    <source>
        <dbReference type="EMBL" id="BAS29237.1"/>
    </source>
</evidence>
<protein>
    <submittedName>
        <fullName evidence="3">Tagatose-bisphosphate aldolase</fullName>
    </submittedName>
</protein>
<comment type="similarity">
    <text evidence="1">Belongs to the aldolase LacD family.</text>
</comment>
<dbReference type="KEGG" id="lpil:LIP_3425"/>
<dbReference type="PATRIC" id="fig|1555112.3.peg.3461"/>
<organism evidence="3 4">
    <name type="scientific">Limnochorda pilosa</name>
    <dbReference type="NCBI Taxonomy" id="1555112"/>
    <lineage>
        <taxon>Bacteria</taxon>
        <taxon>Bacillati</taxon>
        <taxon>Bacillota</taxon>
        <taxon>Limnochordia</taxon>
        <taxon>Limnochordales</taxon>
        <taxon>Limnochordaceae</taxon>
        <taxon>Limnochorda</taxon>
    </lineage>
</organism>
<evidence type="ECO:0000256" key="1">
    <source>
        <dbReference type="ARBA" id="ARBA00008679"/>
    </source>
</evidence>
<sequence>MHELTIGKLRGIHSISTPAGHITVTALDHRGSLRKALEKTLGRPVAHGEVVEEKLRMVRAFAPHSTAVLLDPTFGAAQAVASGALPGHVGLLVAVEESGYQGSDESRLTRLVEGWSVAKVKQMGASAVKMLLYYHPQSAAAGHQEELVAQVAEECRRHDIAFLLEPMSYPVAPGQSKSAPEFAREKPRVVLETVERLGPLGADLLKLEFPGDPHWEQDEARMRGHCREITRRSPVPWVILSAAESFDVFQRLVEIACEEGASGFMVGRAIWQEAMTLPDPAERDRFLKTQGVSRLEILKAIANRRGRPWSEQAAARPVAEGWHREYGSHPDQAVA</sequence>
<dbReference type="OrthoDB" id="106309at2"/>
<dbReference type="SUPFAM" id="SSF51569">
    <property type="entry name" value="Aldolase"/>
    <property type="match status" value="1"/>
</dbReference>
<reference evidence="4" key="2">
    <citation type="journal article" date="2016" name="Int. J. Syst. Evol. Microbiol.">
        <title>Complete genome sequence and cell structure of Limnochorda pilosa, a Gram-negative spore-former within the phylum Firmicutes.</title>
        <authorList>
            <person name="Watanabe M."/>
            <person name="Kojima H."/>
            <person name="Fukui M."/>
        </authorList>
    </citation>
    <scope>NUCLEOTIDE SEQUENCE [LARGE SCALE GENOMIC DNA]</scope>
    <source>
        <strain evidence="4">HC45</strain>
    </source>
</reference>
<dbReference type="PANTHER" id="PTHR39340:SF1">
    <property type="entry name" value="SULFOFRUCTOSEPHOSPHATE ALDOLASE"/>
    <property type="match status" value="1"/>
</dbReference>
<dbReference type="Proteomes" id="UP000065807">
    <property type="component" value="Chromosome"/>
</dbReference>
<dbReference type="InterPro" id="IPR002915">
    <property type="entry name" value="DeoC/FbaB/LacD_aldolase"/>
</dbReference>
<reference evidence="4" key="1">
    <citation type="submission" date="2015-07" db="EMBL/GenBank/DDBJ databases">
        <title>Complete genome sequence and phylogenetic analysis of Limnochorda pilosa.</title>
        <authorList>
            <person name="Watanabe M."/>
            <person name="Kojima H."/>
            <person name="Fukui M."/>
        </authorList>
    </citation>
    <scope>NUCLEOTIDE SEQUENCE [LARGE SCALE GENOMIC DNA]</scope>
    <source>
        <strain evidence="4">HC45</strain>
    </source>
</reference>
<proteinExistence type="inferred from homology"/>
<keyword evidence="2" id="KW-0456">Lyase</keyword>
<dbReference type="InterPro" id="IPR013785">
    <property type="entry name" value="Aldolase_TIM"/>
</dbReference>
<dbReference type="InterPro" id="IPR050552">
    <property type="entry name" value="LacD_aldolase"/>
</dbReference>
<name>A0A0K2SQG6_LIMPI</name>
<evidence type="ECO:0000313" key="4">
    <source>
        <dbReference type="Proteomes" id="UP000065807"/>
    </source>
</evidence>
<dbReference type="GO" id="GO:0061595">
    <property type="term" value="F:6-deoxy-6-sulfofructose-1-phosphate aldolase activity"/>
    <property type="evidence" value="ECO:0007669"/>
    <property type="project" value="TreeGrafter"/>
</dbReference>
<gene>
    <name evidence="3" type="ORF">LIP_3425</name>
</gene>
<dbReference type="RefSeq" id="WP_068140727.1">
    <property type="nucleotide sequence ID" value="NZ_AP014924.1"/>
</dbReference>
<dbReference type="SMART" id="SM01133">
    <property type="entry name" value="DeoC"/>
    <property type="match status" value="1"/>
</dbReference>
<dbReference type="NCBIfam" id="NF009498">
    <property type="entry name" value="PRK12858.1"/>
    <property type="match status" value="1"/>
</dbReference>
<keyword evidence="4" id="KW-1185">Reference proteome</keyword>
<dbReference type="Pfam" id="PF01791">
    <property type="entry name" value="DeoC"/>
    <property type="match status" value="1"/>
</dbReference>
<dbReference type="PANTHER" id="PTHR39340">
    <property type="entry name" value="SULFOFRUCTOSEPHOSPHATE ALDOLASE"/>
    <property type="match status" value="1"/>
</dbReference>
<dbReference type="Gene3D" id="3.20.20.70">
    <property type="entry name" value="Aldolase class I"/>
    <property type="match status" value="1"/>
</dbReference>